<proteinExistence type="predicted"/>
<protein>
    <submittedName>
        <fullName evidence="1">DUF4259 domain-containing protein</fullName>
    </submittedName>
</protein>
<dbReference type="EMBL" id="QEEZ01000012">
    <property type="protein sequence ID" value="PWC01456.1"/>
    <property type="molecule type" value="Genomic_DNA"/>
</dbReference>
<evidence type="ECO:0000313" key="1">
    <source>
        <dbReference type="EMBL" id="PWC01456.1"/>
    </source>
</evidence>
<dbReference type="AlphaFoldDB" id="A0A2U1T630"/>
<sequence>MGFWDVGPFDNSAALELVEDLRAGRFSLDVFRFRCAGSAAPDADDAAVVIALNALLTRPEERPAGIGEAELAEIDTAFNRSWLRKQAREILDAEHSSLYAHWEATGEAEEWVRATRGLTRILR</sequence>
<dbReference type="OrthoDB" id="3829495at2"/>
<gene>
    <name evidence="1" type="ORF">DF222_07295</name>
</gene>
<accession>A0A2U1T630</accession>
<dbReference type="RefSeq" id="WP_108431609.1">
    <property type="nucleotide sequence ID" value="NZ_CP026947.1"/>
</dbReference>
<evidence type="ECO:0000313" key="2">
    <source>
        <dbReference type="Proteomes" id="UP000244989"/>
    </source>
</evidence>
<keyword evidence="2" id="KW-1185">Reference proteome</keyword>
<dbReference type="Pfam" id="PF14078">
    <property type="entry name" value="DUF4259"/>
    <property type="match status" value="1"/>
</dbReference>
<name>A0A2U1T630_9CORY</name>
<dbReference type="InterPro" id="IPR025355">
    <property type="entry name" value="DUF4259"/>
</dbReference>
<organism evidence="1 2">
    <name type="scientific">Corynebacterium yudongzhengii</name>
    <dbReference type="NCBI Taxonomy" id="2080740"/>
    <lineage>
        <taxon>Bacteria</taxon>
        <taxon>Bacillati</taxon>
        <taxon>Actinomycetota</taxon>
        <taxon>Actinomycetes</taxon>
        <taxon>Mycobacteriales</taxon>
        <taxon>Corynebacteriaceae</taxon>
        <taxon>Corynebacterium</taxon>
    </lineage>
</organism>
<comment type="caution">
    <text evidence="1">The sequence shown here is derived from an EMBL/GenBank/DDBJ whole genome shotgun (WGS) entry which is preliminary data.</text>
</comment>
<dbReference type="KEGG" id="cyz:C3B44_06210"/>
<dbReference type="Proteomes" id="UP000244989">
    <property type="component" value="Unassembled WGS sequence"/>
</dbReference>
<reference evidence="2" key="1">
    <citation type="submission" date="2018-04" db="EMBL/GenBank/DDBJ databases">
        <authorList>
            <person name="Liu S."/>
            <person name="Wang Z."/>
            <person name="Li J."/>
        </authorList>
    </citation>
    <scope>NUCLEOTIDE SEQUENCE [LARGE SCALE GENOMIC DNA]</scope>
    <source>
        <strain evidence="2">2189</strain>
    </source>
</reference>